<name>A0ABT2H566_9MICO</name>
<feature type="domain" description="Pyrroline-5-carboxylate reductase catalytic N-terminal" evidence="2">
    <location>
        <begin position="3"/>
        <end position="93"/>
    </location>
</feature>
<gene>
    <name evidence="3" type="ORF">N1032_15110</name>
</gene>
<proteinExistence type="predicted"/>
<reference evidence="3" key="1">
    <citation type="submission" date="2022-08" db="EMBL/GenBank/DDBJ databases">
        <authorList>
            <person name="Deng Y."/>
            <person name="Han X.-F."/>
            <person name="Zhang Y.-Q."/>
        </authorList>
    </citation>
    <scope>NUCLEOTIDE SEQUENCE</scope>
    <source>
        <strain evidence="3">CPCC 203386</strain>
    </source>
</reference>
<dbReference type="PANTHER" id="PTHR14239">
    <property type="entry name" value="DUDULIN-RELATED"/>
    <property type="match status" value="1"/>
</dbReference>
<dbReference type="Gene3D" id="3.40.50.720">
    <property type="entry name" value="NAD(P)-binding Rossmann-like Domain"/>
    <property type="match status" value="1"/>
</dbReference>
<dbReference type="Proteomes" id="UP001165586">
    <property type="component" value="Unassembled WGS sequence"/>
</dbReference>
<dbReference type="InterPro" id="IPR051267">
    <property type="entry name" value="STEAP_metalloreductase"/>
</dbReference>
<dbReference type="InterPro" id="IPR036291">
    <property type="entry name" value="NAD(P)-bd_dom_sf"/>
</dbReference>
<comment type="caution">
    <text evidence="3">The sequence shown here is derived from an EMBL/GenBank/DDBJ whole genome shotgun (WGS) entry which is preliminary data.</text>
</comment>
<evidence type="ECO:0000259" key="2">
    <source>
        <dbReference type="Pfam" id="PF03807"/>
    </source>
</evidence>
<dbReference type="RefSeq" id="WP_259539979.1">
    <property type="nucleotide sequence ID" value="NZ_JANLCJ010000005.1"/>
</dbReference>
<organism evidence="3 4">
    <name type="scientific">Herbiconiux daphne</name>
    <dbReference type="NCBI Taxonomy" id="2970914"/>
    <lineage>
        <taxon>Bacteria</taxon>
        <taxon>Bacillati</taxon>
        <taxon>Actinomycetota</taxon>
        <taxon>Actinomycetes</taxon>
        <taxon>Micrococcales</taxon>
        <taxon>Microbacteriaceae</taxon>
        <taxon>Herbiconiux</taxon>
    </lineage>
</organism>
<evidence type="ECO:0000313" key="4">
    <source>
        <dbReference type="Proteomes" id="UP001165586"/>
    </source>
</evidence>
<accession>A0ABT2H566</accession>
<dbReference type="SUPFAM" id="SSF51735">
    <property type="entry name" value="NAD(P)-binding Rossmann-fold domains"/>
    <property type="match status" value="1"/>
</dbReference>
<evidence type="ECO:0000256" key="1">
    <source>
        <dbReference type="ARBA" id="ARBA00023002"/>
    </source>
</evidence>
<dbReference type="PANTHER" id="PTHR14239:SF10">
    <property type="entry name" value="REDUCTASE"/>
    <property type="match status" value="1"/>
</dbReference>
<dbReference type="EMBL" id="JANLCJ010000005">
    <property type="protein sequence ID" value="MCS5735073.1"/>
    <property type="molecule type" value="Genomic_DNA"/>
</dbReference>
<keyword evidence="1" id="KW-0560">Oxidoreductase</keyword>
<protein>
    <submittedName>
        <fullName evidence="3">NAD(P)-binding domain-containing protein</fullName>
    </submittedName>
</protein>
<evidence type="ECO:0000313" key="3">
    <source>
        <dbReference type="EMBL" id="MCS5735073.1"/>
    </source>
</evidence>
<sequence length="229" mass="24304">MTTIGFIGSGQMATALAALAIKAGNDVVLSGRPNHAKALHHKVAELGPLARAGSAEDVKGLSDVLFLAIPFWAYRNVDPQIASHRLLIDVTNYYPGMYDPPALLNSGELTSSELIQQHFSSARVVKGFNTIAAHHVLALARDTDADDRSAIPIAANDGAAMNEAATVLDEFGFDAFRVGTLADSWKFGPATPAWVSVYQADPGLPWTIDPGRPASLDRIRVAIDSATTD</sequence>
<dbReference type="InterPro" id="IPR028939">
    <property type="entry name" value="P5C_Rdtase_cat_N"/>
</dbReference>
<keyword evidence="4" id="KW-1185">Reference proteome</keyword>
<dbReference type="Pfam" id="PF03807">
    <property type="entry name" value="F420_oxidored"/>
    <property type="match status" value="1"/>
</dbReference>